<protein>
    <submittedName>
        <fullName evidence="3">Uncharacterized protein</fullName>
    </submittedName>
</protein>
<dbReference type="eggNOG" id="ENOG502SJP7">
    <property type="taxonomic scope" value="Eukaryota"/>
</dbReference>
<feature type="transmembrane region" description="Helical" evidence="2">
    <location>
        <begin position="129"/>
        <end position="149"/>
    </location>
</feature>
<reference evidence="3 4" key="1">
    <citation type="journal article" date="2012" name="New Phytol.">
        <title>Insight into trade-off between wood decay and parasitism from the genome of a fungal forest pathogen.</title>
        <authorList>
            <person name="Olson A."/>
            <person name="Aerts A."/>
            <person name="Asiegbu F."/>
            <person name="Belbahri L."/>
            <person name="Bouzid O."/>
            <person name="Broberg A."/>
            <person name="Canback B."/>
            <person name="Coutinho P.M."/>
            <person name="Cullen D."/>
            <person name="Dalman K."/>
            <person name="Deflorio G."/>
            <person name="van Diepen L.T."/>
            <person name="Dunand C."/>
            <person name="Duplessis S."/>
            <person name="Durling M."/>
            <person name="Gonthier P."/>
            <person name="Grimwood J."/>
            <person name="Fossdal C.G."/>
            <person name="Hansson D."/>
            <person name="Henrissat B."/>
            <person name="Hietala A."/>
            <person name="Himmelstrand K."/>
            <person name="Hoffmeister D."/>
            <person name="Hogberg N."/>
            <person name="James T.Y."/>
            <person name="Karlsson M."/>
            <person name="Kohler A."/>
            <person name="Kues U."/>
            <person name="Lee Y.H."/>
            <person name="Lin Y.C."/>
            <person name="Lind M."/>
            <person name="Lindquist E."/>
            <person name="Lombard V."/>
            <person name="Lucas S."/>
            <person name="Lunden K."/>
            <person name="Morin E."/>
            <person name="Murat C."/>
            <person name="Park J."/>
            <person name="Raffaello T."/>
            <person name="Rouze P."/>
            <person name="Salamov A."/>
            <person name="Schmutz J."/>
            <person name="Solheim H."/>
            <person name="Stahlberg J."/>
            <person name="Velez H."/>
            <person name="de Vries R.P."/>
            <person name="Wiebenga A."/>
            <person name="Woodward S."/>
            <person name="Yakovlev I."/>
            <person name="Garbelotto M."/>
            <person name="Martin F."/>
            <person name="Grigoriev I.V."/>
            <person name="Stenlid J."/>
        </authorList>
    </citation>
    <scope>NUCLEOTIDE SEQUENCE [LARGE SCALE GENOMIC DNA]</scope>
    <source>
        <strain evidence="3 4">TC 32-1</strain>
    </source>
</reference>
<accession>W4K016</accession>
<keyword evidence="2" id="KW-0812">Transmembrane</keyword>
<evidence type="ECO:0000256" key="2">
    <source>
        <dbReference type="SAM" id="Phobius"/>
    </source>
</evidence>
<dbReference type="GeneID" id="20677789"/>
<feature type="transmembrane region" description="Helical" evidence="2">
    <location>
        <begin position="209"/>
        <end position="236"/>
    </location>
</feature>
<dbReference type="HOGENOM" id="CLU_044614_3_3_1"/>
<feature type="compositionally biased region" description="Polar residues" evidence="1">
    <location>
        <begin position="338"/>
        <end position="347"/>
    </location>
</feature>
<dbReference type="RefSeq" id="XP_009548997.1">
    <property type="nucleotide sequence ID" value="XM_009550702.1"/>
</dbReference>
<evidence type="ECO:0000256" key="1">
    <source>
        <dbReference type="SAM" id="MobiDB-lite"/>
    </source>
</evidence>
<feature type="region of interest" description="Disordered" evidence="1">
    <location>
        <begin position="269"/>
        <end position="347"/>
    </location>
</feature>
<dbReference type="OrthoDB" id="2756618at2759"/>
<organism evidence="3 4">
    <name type="scientific">Heterobasidion irregulare (strain TC 32-1)</name>
    <dbReference type="NCBI Taxonomy" id="747525"/>
    <lineage>
        <taxon>Eukaryota</taxon>
        <taxon>Fungi</taxon>
        <taxon>Dikarya</taxon>
        <taxon>Basidiomycota</taxon>
        <taxon>Agaricomycotina</taxon>
        <taxon>Agaricomycetes</taxon>
        <taxon>Russulales</taxon>
        <taxon>Bondarzewiaceae</taxon>
        <taxon>Heterobasidion</taxon>
        <taxon>Heterobasidion annosum species complex</taxon>
    </lineage>
</organism>
<name>W4K016_HETIT</name>
<feature type="transmembrane region" description="Helical" evidence="2">
    <location>
        <begin position="12"/>
        <end position="35"/>
    </location>
</feature>
<feature type="transmembrane region" description="Helical" evidence="2">
    <location>
        <begin position="47"/>
        <end position="65"/>
    </location>
</feature>
<dbReference type="Proteomes" id="UP000030671">
    <property type="component" value="Unassembled WGS sequence"/>
</dbReference>
<dbReference type="AlphaFoldDB" id="W4K016"/>
<feature type="transmembrane region" description="Helical" evidence="2">
    <location>
        <begin position="169"/>
        <end position="188"/>
    </location>
</feature>
<evidence type="ECO:0000313" key="3">
    <source>
        <dbReference type="EMBL" id="ETW78680.1"/>
    </source>
</evidence>
<sequence length="347" mass="38172">MNIPLDKAEFLALFLETFAYGVFFALCWITVHILFWNRKDGIRTGGFLLYVALFMLVLATAHLIIDFVRAINAFLLLNPGGDSSASADSYYGNLGDPLFIAKTVLYWSQTLCGDSVIIWRCYMVYGRQFLMIVPPILFMFPAFAAGVIIINDWVHTAPGTPIFVTETHWITTFFVVTMTINIYCTAMISWRIYSTGRFRSGMGLHMGSLFPVMIVIIESGALYTSGIIAFLCTYLAGSNGQYPALDLITPLVGIVFCLIILQVRFNSSSFSSSSSIPTGSASRPIAWGRRGGRSAASGLTTTENGPSEYPLGPISIDITTHTEDHSSFNEMKAESKSKAAQTENNIV</sequence>
<feature type="transmembrane region" description="Helical" evidence="2">
    <location>
        <begin position="242"/>
        <end position="261"/>
    </location>
</feature>
<dbReference type="EMBL" id="KI925461">
    <property type="protein sequence ID" value="ETW78680.1"/>
    <property type="molecule type" value="Genomic_DNA"/>
</dbReference>
<proteinExistence type="predicted"/>
<evidence type="ECO:0000313" key="4">
    <source>
        <dbReference type="Proteomes" id="UP000030671"/>
    </source>
</evidence>
<dbReference type="InParanoid" id="W4K016"/>
<keyword evidence="2" id="KW-1133">Transmembrane helix</keyword>
<dbReference type="KEGG" id="hir:HETIRDRAFT_477949"/>
<keyword evidence="2" id="KW-0472">Membrane</keyword>
<gene>
    <name evidence="3" type="ORF">HETIRDRAFT_477949</name>
</gene>
<feature type="compositionally biased region" description="Basic and acidic residues" evidence="1">
    <location>
        <begin position="320"/>
        <end position="337"/>
    </location>
</feature>
<feature type="compositionally biased region" description="Low complexity" evidence="1">
    <location>
        <begin position="269"/>
        <end position="282"/>
    </location>
</feature>
<keyword evidence="4" id="KW-1185">Reference proteome</keyword>